<evidence type="ECO:0000313" key="2">
    <source>
        <dbReference type="EMBL" id="GCD19292.1"/>
    </source>
</evidence>
<dbReference type="Proteomes" id="UP000288246">
    <property type="component" value="Unassembled WGS sequence"/>
</dbReference>
<keyword evidence="3" id="KW-1185">Reference proteome</keyword>
<proteinExistence type="predicted"/>
<dbReference type="EMBL" id="BHYL01000059">
    <property type="protein sequence ID" value="GCD19292.1"/>
    <property type="molecule type" value="Genomic_DNA"/>
</dbReference>
<reference evidence="2 3" key="1">
    <citation type="submission" date="2018-11" db="EMBL/GenBank/DDBJ databases">
        <title>Draft genome sequence of Cellulomonas takizawaensis strain TKZ-21.</title>
        <authorList>
            <person name="Yamamura H."/>
            <person name="Hayashi T."/>
            <person name="Hamada M."/>
            <person name="Serisawa Y."/>
            <person name="Matsuyama K."/>
            <person name="Nakagawa Y."/>
            <person name="Otoguro M."/>
            <person name="Yanagida F."/>
            <person name="Hayakawa M."/>
        </authorList>
    </citation>
    <scope>NUCLEOTIDE SEQUENCE [LARGE SCALE GENOMIC DNA]</scope>
    <source>
        <strain evidence="2 3">TKZ-21</strain>
    </source>
</reference>
<protein>
    <submittedName>
        <fullName evidence="2">Uncharacterized protein</fullName>
    </submittedName>
</protein>
<dbReference type="RefSeq" id="WP_124341830.1">
    <property type="nucleotide sequence ID" value="NZ_BHYL01000059.1"/>
</dbReference>
<evidence type="ECO:0000256" key="1">
    <source>
        <dbReference type="SAM" id="MobiDB-lite"/>
    </source>
</evidence>
<name>A0A401UXD2_9CELL</name>
<gene>
    <name evidence="2" type="ORF">CTKZ_08540</name>
</gene>
<dbReference type="OrthoDB" id="4641992at2"/>
<dbReference type="AlphaFoldDB" id="A0A401UXD2"/>
<feature type="region of interest" description="Disordered" evidence="1">
    <location>
        <begin position="1"/>
        <end position="24"/>
    </location>
</feature>
<accession>A0A401UXD2</accession>
<evidence type="ECO:0000313" key="3">
    <source>
        <dbReference type="Proteomes" id="UP000288246"/>
    </source>
</evidence>
<comment type="caution">
    <text evidence="2">The sequence shown here is derived from an EMBL/GenBank/DDBJ whole genome shotgun (WGS) entry which is preliminary data.</text>
</comment>
<organism evidence="2 3">
    <name type="scientific">Cellulomonas algicola</name>
    <dbReference type="NCBI Taxonomy" id="2071633"/>
    <lineage>
        <taxon>Bacteria</taxon>
        <taxon>Bacillati</taxon>
        <taxon>Actinomycetota</taxon>
        <taxon>Actinomycetes</taxon>
        <taxon>Micrococcales</taxon>
        <taxon>Cellulomonadaceae</taxon>
        <taxon>Cellulomonas</taxon>
    </lineage>
</organism>
<sequence length="178" mass="19643">MNDDHRRPRPTRPTSPERASGIPDDVGCAHEVAFETDQRLADIRAAMAASKAEITDAARRLGVDARQLIPAAPWVITGTVDDRAFYMRERGDQYTIVIASDEEPTVQPWGRPDARAITVRTGDADDIYIGTPPDYGRAMDFIVGVIRQHLRRASCPHPHRSGDRYCAACGIAFDDADV</sequence>